<feature type="coiled-coil region" evidence="1">
    <location>
        <begin position="41"/>
        <end position="68"/>
    </location>
</feature>
<keyword evidence="2" id="KW-0812">Transmembrane</keyword>
<evidence type="ECO:0008006" key="5">
    <source>
        <dbReference type="Google" id="ProtNLM"/>
    </source>
</evidence>
<dbReference type="RefSeq" id="WP_184423573.1">
    <property type="nucleotide sequence ID" value="NZ_AP027362.1"/>
</dbReference>
<dbReference type="AlphaFoldDB" id="A0A7X0TT15"/>
<dbReference type="EMBL" id="JACHHU010000007">
    <property type="protein sequence ID" value="MBB6542762.1"/>
    <property type="molecule type" value="Genomic_DNA"/>
</dbReference>
<accession>A0A7X0TT15</accession>
<protein>
    <recommendedName>
        <fullName evidence="5">Type 4a pilus biogenesis protein PilO</fullName>
    </recommendedName>
</protein>
<keyword evidence="2" id="KW-1133">Transmembrane helix</keyword>
<evidence type="ECO:0000313" key="3">
    <source>
        <dbReference type="EMBL" id="MBB6542762.1"/>
    </source>
</evidence>
<reference evidence="3 4" key="1">
    <citation type="submission" date="2020-08" db="EMBL/GenBank/DDBJ databases">
        <title>Genomic Encyclopedia of Type Strains, Phase IV (KMG-IV): sequencing the most valuable type-strain genomes for metagenomic binning, comparative biology and taxonomic classification.</title>
        <authorList>
            <person name="Goeker M."/>
        </authorList>
    </citation>
    <scope>NUCLEOTIDE SEQUENCE [LARGE SCALE GENOMIC DNA]</scope>
    <source>
        <strain evidence="3 4">DSM 26287</strain>
    </source>
</reference>
<name>A0A7X0TT15_9GAMM</name>
<evidence type="ECO:0000256" key="2">
    <source>
        <dbReference type="SAM" id="Phobius"/>
    </source>
</evidence>
<evidence type="ECO:0000313" key="4">
    <source>
        <dbReference type="Proteomes" id="UP000537141"/>
    </source>
</evidence>
<sequence>MDELKKHSLLITLMVILGAVKFILVPVYDWQDAQLAEIKLLAKKKSKIENILNQEETFQQNHEKLAAEVKKGNAVFFPYQKEADFKLTQQKLLESLFKKHQVAASNIGWQVITPIPEININSFQIRVQFTGETLNVIQFMGALERYPQRIEITEFYLDLANQSGKKLGKTNGWFMLKFYANATEQDNSTEAKA</sequence>
<proteinExistence type="predicted"/>
<comment type="caution">
    <text evidence="3">The sequence shown here is derived from an EMBL/GenBank/DDBJ whole genome shotgun (WGS) entry which is preliminary data.</text>
</comment>
<keyword evidence="2" id="KW-0472">Membrane</keyword>
<keyword evidence="4" id="KW-1185">Reference proteome</keyword>
<dbReference type="Proteomes" id="UP000537141">
    <property type="component" value="Unassembled WGS sequence"/>
</dbReference>
<keyword evidence="1" id="KW-0175">Coiled coil</keyword>
<feature type="transmembrane region" description="Helical" evidence="2">
    <location>
        <begin position="9"/>
        <end position="28"/>
    </location>
</feature>
<evidence type="ECO:0000256" key="1">
    <source>
        <dbReference type="SAM" id="Coils"/>
    </source>
</evidence>
<organism evidence="3 4">
    <name type="scientific">Thalassotalea piscium</name>
    <dbReference type="NCBI Taxonomy" id="1230533"/>
    <lineage>
        <taxon>Bacteria</taxon>
        <taxon>Pseudomonadati</taxon>
        <taxon>Pseudomonadota</taxon>
        <taxon>Gammaproteobacteria</taxon>
        <taxon>Alteromonadales</taxon>
        <taxon>Colwelliaceae</taxon>
        <taxon>Thalassotalea</taxon>
    </lineage>
</organism>
<gene>
    <name evidence="3" type="ORF">HNQ55_001262</name>
</gene>